<dbReference type="EMBL" id="OZ023715">
    <property type="protein sequence ID" value="CAK9864371.1"/>
    <property type="molecule type" value="Genomic_DNA"/>
</dbReference>
<sequence>MPCLPRSVTDCLFSLWKIAPNFRVCYRICSQKEINRREQVLHLRLVTKVLDHKPEPAKCIGDLKTVAAREGGSVVDAGKQADERENESDGRHEHLTMRCTQTSMFQCTTARVSRLVLYIQICLVWMRLAETLCSHPELSNSDAVSNCCLCRG</sequence>
<protein>
    <submittedName>
        <fullName evidence="1">Uncharacterized protein</fullName>
    </submittedName>
</protein>
<evidence type="ECO:0000313" key="2">
    <source>
        <dbReference type="Proteomes" id="UP001497522"/>
    </source>
</evidence>
<organism evidence="1 2">
    <name type="scientific">Sphagnum jensenii</name>
    <dbReference type="NCBI Taxonomy" id="128206"/>
    <lineage>
        <taxon>Eukaryota</taxon>
        <taxon>Viridiplantae</taxon>
        <taxon>Streptophyta</taxon>
        <taxon>Embryophyta</taxon>
        <taxon>Bryophyta</taxon>
        <taxon>Sphagnophytina</taxon>
        <taxon>Sphagnopsida</taxon>
        <taxon>Sphagnales</taxon>
        <taxon>Sphagnaceae</taxon>
        <taxon>Sphagnum</taxon>
    </lineage>
</organism>
<keyword evidence="2" id="KW-1185">Reference proteome</keyword>
<proteinExistence type="predicted"/>
<dbReference type="Proteomes" id="UP001497522">
    <property type="component" value="Chromosome 14"/>
</dbReference>
<name>A0ABP1APT9_9BRYO</name>
<gene>
    <name evidence="1" type="ORF">CSSPJE1EN2_LOCUS7366</name>
</gene>
<reference evidence="1" key="1">
    <citation type="submission" date="2024-03" db="EMBL/GenBank/DDBJ databases">
        <authorList>
            <consortium name="ELIXIR-Norway"/>
            <consortium name="Elixir Norway"/>
        </authorList>
    </citation>
    <scope>NUCLEOTIDE SEQUENCE</scope>
</reference>
<accession>A0ABP1APT9</accession>
<evidence type="ECO:0000313" key="1">
    <source>
        <dbReference type="EMBL" id="CAK9864371.1"/>
    </source>
</evidence>